<name>A0A0D3DQJ9_BRAOL</name>
<feature type="region of interest" description="Disordered" evidence="1">
    <location>
        <begin position="37"/>
        <end position="66"/>
    </location>
</feature>
<proteinExistence type="predicted"/>
<dbReference type="AlphaFoldDB" id="A0A0D3DQJ9"/>
<evidence type="ECO:0000313" key="3">
    <source>
        <dbReference type="Proteomes" id="UP000032141"/>
    </source>
</evidence>
<organism evidence="2 3">
    <name type="scientific">Brassica oleracea var. oleracea</name>
    <dbReference type="NCBI Taxonomy" id="109376"/>
    <lineage>
        <taxon>Eukaryota</taxon>
        <taxon>Viridiplantae</taxon>
        <taxon>Streptophyta</taxon>
        <taxon>Embryophyta</taxon>
        <taxon>Tracheophyta</taxon>
        <taxon>Spermatophyta</taxon>
        <taxon>Magnoliopsida</taxon>
        <taxon>eudicotyledons</taxon>
        <taxon>Gunneridae</taxon>
        <taxon>Pentapetalae</taxon>
        <taxon>rosids</taxon>
        <taxon>malvids</taxon>
        <taxon>Brassicales</taxon>
        <taxon>Brassicaceae</taxon>
        <taxon>Brassiceae</taxon>
        <taxon>Brassica</taxon>
    </lineage>
</organism>
<dbReference type="Proteomes" id="UP000032141">
    <property type="component" value="Chromosome C8"/>
</dbReference>
<dbReference type="HOGENOM" id="CLU_2402732_0_0_1"/>
<reference evidence="2" key="2">
    <citation type="submission" date="2015-03" db="UniProtKB">
        <authorList>
            <consortium name="EnsemblPlants"/>
        </authorList>
    </citation>
    <scope>IDENTIFICATION</scope>
</reference>
<dbReference type="Gramene" id="Bo8g070120.1">
    <property type="protein sequence ID" value="Bo8g070120.1"/>
    <property type="gene ID" value="Bo8g070120"/>
</dbReference>
<reference evidence="2 3" key="1">
    <citation type="journal article" date="2014" name="Genome Biol.">
        <title>Transcriptome and methylome profiling reveals relics of genome dominance in the mesopolyploid Brassica oleracea.</title>
        <authorList>
            <person name="Parkin I.A."/>
            <person name="Koh C."/>
            <person name="Tang H."/>
            <person name="Robinson S.J."/>
            <person name="Kagale S."/>
            <person name="Clarke W.E."/>
            <person name="Town C.D."/>
            <person name="Nixon J."/>
            <person name="Krishnakumar V."/>
            <person name="Bidwell S.L."/>
            <person name="Denoeud F."/>
            <person name="Belcram H."/>
            <person name="Links M.G."/>
            <person name="Just J."/>
            <person name="Clarke C."/>
            <person name="Bender T."/>
            <person name="Huebert T."/>
            <person name="Mason A.S."/>
            <person name="Pires J.C."/>
            <person name="Barker G."/>
            <person name="Moore J."/>
            <person name="Walley P.G."/>
            <person name="Manoli S."/>
            <person name="Batley J."/>
            <person name="Edwards D."/>
            <person name="Nelson M.N."/>
            <person name="Wang X."/>
            <person name="Paterson A.H."/>
            <person name="King G."/>
            <person name="Bancroft I."/>
            <person name="Chalhoub B."/>
            <person name="Sharpe A.G."/>
        </authorList>
    </citation>
    <scope>NUCLEOTIDE SEQUENCE</scope>
    <source>
        <strain evidence="2 3">cv. TO1000</strain>
    </source>
</reference>
<protein>
    <submittedName>
        <fullName evidence="2">Uncharacterized protein</fullName>
    </submittedName>
</protein>
<dbReference type="EnsemblPlants" id="Bo8g070120.1">
    <property type="protein sequence ID" value="Bo8g070120.1"/>
    <property type="gene ID" value="Bo8g070120"/>
</dbReference>
<keyword evidence="3" id="KW-1185">Reference proteome</keyword>
<evidence type="ECO:0000313" key="2">
    <source>
        <dbReference type="EnsemblPlants" id="Bo8g070120.1"/>
    </source>
</evidence>
<accession>A0A0D3DQJ9</accession>
<sequence>MSTTTLAVNLYEMDYILLQGPSNRKFGLLSRPKALARLSDPDQERKLSSRPSQSTHPKKAHQLGLKAQLLGPPIGIKAIRTRRPKTLGRKHLI</sequence>
<evidence type="ECO:0000256" key="1">
    <source>
        <dbReference type="SAM" id="MobiDB-lite"/>
    </source>
</evidence>